<dbReference type="EMBL" id="SUNJ01007794">
    <property type="protein sequence ID" value="TPP61721.1"/>
    <property type="molecule type" value="Genomic_DNA"/>
</dbReference>
<dbReference type="InterPro" id="IPR036866">
    <property type="entry name" value="RibonucZ/Hydroxyglut_hydro"/>
</dbReference>
<dbReference type="InterPro" id="IPR011084">
    <property type="entry name" value="DRMBL"/>
</dbReference>
<dbReference type="Gene3D" id="3.60.15.10">
    <property type="entry name" value="Ribonuclease Z/Hydroxyacylglutathione hydrolase-like"/>
    <property type="match status" value="1"/>
</dbReference>
<dbReference type="Gene3D" id="3.40.50.12650">
    <property type="match status" value="1"/>
</dbReference>
<dbReference type="GO" id="GO:0035312">
    <property type="term" value="F:5'-3' DNA exonuclease activity"/>
    <property type="evidence" value="ECO:0007669"/>
    <property type="project" value="TreeGrafter"/>
</dbReference>
<evidence type="ECO:0000313" key="9">
    <source>
        <dbReference type="Proteomes" id="UP000316759"/>
    </source>
</evidence>
<dbReference type="PANTHER" id="PTHR23240">
    <property type="entry name" value="DNA CROSS-LINK REPAIR PROTEIN PSO2/SNM1-RELATED"/>
    <property type="match status" value="1"/>
</dbReference>
<evidence type="ECO:0000259" key="7">
    <source>
        <dbReference type="Pfam" id="PF07522"/>
    </source>
</evidence>
<dbReference type="GO" id="GO:0003684">
    <property type="term" value="F:damaged DNA binding"/>
    <property type="evidence" value="ECO:0007669"/>
    <property type="project" value="TreeGrafter"/>
</dbReference>
<sequence length="504" mass="56319">MSSFVFSLRGSRLNIFFPAVIVLKFFFLSHRLVSSMRSRGKHAYHGESILKYFTEVPEKRAKPESNGDIPLKTEPAVVTSLASLKESFPQKHSNAFNQKNTPSRTGNSRTTKLGNTVVRKCPGYKWIADTPFTVDAFRYGVIPGCQAYFLSHFHYDHYSGLTKAFSGPIYCSQVTKGFLRKNFGTGLNVTGLELNQPQQVCGIEVVVIDANHCPGSVMFLIHIPAIKRFVLHTGDFRFTWDMLASPSPLSQFLPSSSSSVQPASLHCIYLDTTYCAPQYDFESQQRVISSAVQVTRDFLSDNPTALIVCGMYSIGKERFVYGLATELNLSVWLPRAQHQLVHVAADHGCRLCQALLDRCVTDRHEAQLHIASMNQINIGQLTQYSALPDVTLSTSQLGSLDVKNNIKKVRNVLAWRPTGWSHVPQKRATVCVPKSRAATPGVRLENSNGHIFIYGAAYSEHSSFCELRDFVTNLRPQRVQPTVFGRGSAGHRNLIDQWIKPRCS</sequence>
<dbReference type="SUPFAM" id="SSF56281">
    <property type="entry name" value="Metallo-hydrolase/oxidoreductase"/>
    <property type="match status" value="1"/>
</dbReference>
<evidence type="ECO:0000256" key="1">
    <source>
        <dbReference type="ARBA" id="ARBA00004123"/>
    </source>
</evidence>
<dbReference type="CDD" id="cd16273">
    <property type="entry name" value="SNM1A-1C-like_MBL-fold"/>
    <property type="match status" value="1"/>
</dbReference>
<reference evidence="8 9" key="1">
    <citation type="submission" date="2019-04" db="EMBL/GenBank/DDBJ databases">
        <title>Annotation for the trematode Fasciola gigantica.</title>
        <authorList>
            <person name="Choi Y.-J."/>
        </authorList>
    </citation>
    <scope>NUCLEOTIDE SEQUENCE [LARGE SCALE GENOMIC DNA]</scope>
    <source>
        <strain evidence="8">Uganda_cow_1</strain>
    </source>
</reference>
<evidence type="ECO:0000256" key="2">
    <source>
        <dbReference type="ARBA" id="ARBA00010304"/>
    </source>
</evidence>
<comment type="caution">
    <text evidence="8">The sequence shown here is derived from an EMBL/GenBank/DDBJ whole genome shotgun (WGS) entry which is preliminary data.</text>
</comment>
<comment type="similarity">
    <text evidence="2">Belongs to the DNA repair metallo-beta-lactamase (DRMBL) family.</text>
</comment>
<dbReference type="Proteomes" id="UP000316759">
    <property type="component" value="Unassembled WGS sequence"/>
</dbReference>
<evidence type="ECO:0000256" key="4">
    <source>
        <dbReference type="ARBA" id="ARBA00023204"/>
    </source>
</evidence>
<keyword evidence="6" id="KW-0472">Membrane</keyword>
<feature type="domain" description="DNA repair metallo-beta-lactamase" evidence="7">
    <location>
        <begin position="358"/>
        <end position="484"/>
    </location>
</feature>
<organism evidence="8 9">
    <name type="scientific">Fasciola gigantica</name>
    <name type="common">Giant liver fluke</name>
    <dbReference type="NCBI Taxonomy" id="46835"/>
    <lineage>
        <taxon>Eukaryota</taxon>
        <taxon>Metazoa</taxon>
        <taxon>Spiralia</taxon>
        <taxon>Lophotrochozoa</taxon>
        <taxon>Platyhelminthes</taxon>
        <taxon>Trematoda</taxon>
        <taxon>Digenea</taxon>
        <taxon>Plagiorchiida</taxon>
        <taxon>Echinostomata</taxon>
        <taxon>Echinostomatoidea</taxon>
        <taxon>Fasciolidae</taxon>
        <taxon>Fasciola</taxon>
    </lineage>
</organism>
<dbReference type="GO" id="GO:0036297">
    <property type="term" value="P:interstrand cross-link repair"/>
    <property type="evidence" value="ECO:0007669"/>
    <property type="project" value="TreeGrafter"/>
</dbReference>
<evidence type="ECO:0000256" key="5">
    <source>
        <dbReference type="ARBA" id="ARBA00023242"/>
    </source>
</evidence>
<dbReference type="OrthoDB" id="262529at2759"/>
<accession>A0A504YMY2</accession>
<keyword evidence="6" id="KW-1133">Transmembrane helix</keyword>
<dbReference type="PANTHER" id="PTHR23240:SF6">
    <property type="entry name" value="DNA CROSS-LINK REPAIR 1A PROTEIN"/>
    <property type="match status" value="1"/>
</dbReference>
<dbReference type="Pfam" id="PF07522">
    <property type="entry name" value="DRMBL"/>
    <property type="match status" value="1"/>
</dbReference>
<keyword evidence="9" id="KW-1185">Reference proteome</keyword>
<dbReference type="STRING" id="46835.A0A504YMY2"/>
<evidence type="ECO:0000256" key="6">
    <source>
        <dbReference type="SAM" id="Phobius"/>
    </source>
</evidence>
<dbReference type="GO" id="GO:0006303">
    <property type="term" value="P:double-strand break repair via nonhomologous end joining"/>
    <property type="evidence" value="ECO:0007669"/>
    <property type="project" value="TreeGrafter"/>
</dbReference>
<name>A0A504YMY2_FASGI</name>
<protein>
    <submittedName>
        <fullName evidence="8">Putative dna cross-link repair protein pso2/snm1</fullName>
    </submittedName>
</protein>
<dbReference type="GO" id="GO:0005634">
    <property type="term" value="C:nucleus"/>
    <property type="evidence" value="ECO:0007669"/>
    <property type="project" value="UniProtKB-SubCell"/>
</dbReference>
<keyword evidence="4" id="KW-0234">DNA repair</keyword>
<keyword evidence="3" id="KW-0227">DNA damage</keyword>
<gene>
    <name evidence="8" type="ORF">FGIG_09030</name>
</gene>
<evidence type="ECO:0000256" key="3">
    <source>
        <dbReference type="ARBA" id="ARBA00022763"/>
    </source>
</evidence>
<keyword evidence="5" id="KW-0539">Nucleus</keyword>
<keyword evidence="6" id="KW-0812">Transmembrane</keyword>
<comment type="subcellular location">
    <subcellularLocation>
        <location evidence="1">Nucleus</location>
    </subcellularLocation>
</comment>
<evidence type="ECO:0000313" key="8">
    <source>
        <dbReference type="EMBL" id="TPP61721.1"/>
    </source>
</evidence>
<feature type="transmembrane region" description="Helical" evidence="6">
    <location>
        <begin position="15"/>
        <end position="33"/>
    </location>
</feature>
<proteinExistence type="inferred from homology"/>
<dbReference type="AlphaFoldDB" id="A0A504YMY2"/>